<dbReference type="EMBL" id="QTSX02002221">
    <property type="protein sequence ID" value="KAJ9077100.1"/>
    <property type="molecule type" value="Genomic_DNA"/>
</dbReference>
<accession>A0ACC2TRI0</accession>
<keyword evidence="2" id="KW-1185">Reference proteome</keyword>
<gene>
    <name evidence="1" type="ORF">DSO57_1019959</name>
</gene>
<sequence length="231" mass="26105">MGSDCLIVFILLVQASAHRITYQRNSNHFTPKTPLYCLKPSGAPAVEHIQSLYGVKGVHTIGQANIAFVYKYIKEIQARIQKDVASKDATSSEGFFVGNKTLINSFSCFEGETCKTTIKYDVMYQGWNASLASFWHRIGYEVQGVSFKRKQALEYEYSLPGPCTIKFYSLSLAWGSQKDDGYILSPFDLFKLKKKVKKYLYHLNPAQLSLLAIDTLKLQPDIAPLSNEYQT</sequence>
<evidence type="ECO:0000313" key="2">
    <source>
        <dbReference type="Proteomes" id="UP001165960"/>
    </source>
</evidence>
<comment type="caution">
    <text evidence="1">The sequence shown here is derived from an EMBL/GenBank/DDBJ whole genome shotgun (WGS) entry which is preliminary data.</text>
</comment>
<proteinExistence type="predicted"/>
<evidence type="ECO:0000313" key="1">
    <source>
        <dbReference type="EMBL" id="KAJ9077100.1"/>
    </source>
</evidence>
<name>A0ACC2TRI0_9FUNG</name>
<reference evidence="1" key="1">
    <citation type="submission" date="2022-04" db="EMBL/GenBank/DDBJ databases">
        <title>Genome of the entomopathogenic fungus Entomophthora muscae.</title>
        <authorList>
            <person name="Elya C."/>
            <person name="Lovett B.R."/>
            <person name="Lee E."/>
            <person name="Macias A.M."/>
            <person name="Hajek A.E."/>
            <person name="De Bivort B.L."/>
            <person name="Kasson M.T."/>
            <person name="De Fine Licht H.H."/>
            <person name="Stajich J.E."/>
        </authorList>
    </citation>
    <scope>NUCLEOTIDE SEQUENCE</scope>
    <source>
        <strain evidence="1">Berkeley</strain>
    </source>
</reference>
<dbReference type="Proteomes" id="UP001165960">
    <property type="component" value="Unassembled WGS sequence"/>
</dbReference>
<protein>
    <submittedName>
        <fullName evidence="1">Uncharacterized protein</fullName>
    </submittedName>
</protein>
<organism evidence="1 2">
    <name type="scientific">Entomophthora muscae</name>
    <dbReference type="NCBI Taxonomy" id="34485"/>
    <lineage>
        <taxon>Eukaryota</taxon>
        <taxon>Fungi</taxon>
        <taxon>Fungi incertae sedis</taxon>
        <taxon>Zoopagomycota</taxon>
        <taxon>Entomophthoromycotina</taxon>
        <taxon>Entomophthoromycetes</taxon>
        <taxon>Entomophthorales</taxon>
        <taxon>Entomophthoraceae</taxon>
        <taxon>Entomophthora</taxon>
    </lineage>
</organism>